<dbReference type="KEGG" id="kox:KOX_24370"/>
<sequence length="54" mass="6495">MLILLTVKPPGLQRCCWSIFRMCRLKHSIFLYQIILKSGLWLRHFLMSQMTGER</sequence>
<gene>
    <name evidence="1" type="ordered locus">KOX_24370</name>
</gene>
<name>A0A0H3HDQ9_KLEM8</name>
<dbReference type="EMBL" id="CP003218">
    <property type="protein sequence ID" value="AEX06589.1"/>
    <property type="molecule type" value="Genomic_DNA"/>
</dbReference>
<dbReference type="Proteomes" id="UP000007843">
    <property type="component" value="Chromosome"/>
</dbReference>
<accession>A0A0H3HDQ9</accession>
<protein>
    <submittedName>
        <fullName evidence="1">Uncharacterized protein</fullName>
    </submittedName>
</protein>
<dbReference type="HOGENOM" id="CLU_3044344_0_0_6"/>
<evidence type="ECO:0000313" key="2">
    <source>
        <dbReference type="Proteomes" id="UP000007843"/>
    </source>
</evidence>
<organism evidence="1 2">
    <name type="scientific">Klebsiella michiganensis (strain ATCC 8724 / DSM 4798 / JCM 20051 / NBRC 3318 / NRRL B-199 / KCTC 1686 / BUCSAV 143 / CCM 1901)</name>
    <dbReference type="NCBI Taxonomy" id="1006551"/>
    <lineage>
        <taxon>Bacteria</taxon>
        <taxon>Pseudomonadati</taxon>
        <taxon>Pseudomonadota</taxon>
        <taxon>Gammaproteobacteria</taxon>
        <taxon>Enterobacterales</taxon>
        <taxon>Enterobacteriaceae</taxon>
        <taxon>Klebsiella/Raoultella group</taxon>
        <taxon>Klebsiella</taxon>
    </lineage>
</organism>
<proteinExistence type="predicted"/>
<reference evidence="1 2" key="1">
    <citation type="journal article" date="2012" name="J. Bacteriol.">
        <title>Complete genome sequence of Klebsiella oxytoca KCTC 1686, used in production of 2,3-butanediol.</title>
        <authorList>
            <person name="Shin S.H."/>
            <person name="Kim S."/>
            <person name="Kim J.Y."/>
            <person name="Lee S."/>
            <person name="Um Y."/>
            <person name="Oh M.K."/>
            <person name="Kim Y.R."/>
            <person name="Lee J."/>
            <person name="Yang K.S."/>
        </authorList>
    </citation>
    <scope>NUCLEOTIDE SEQUENCE [LARGE SCALE GENOMIC DNA]</scope>
    <source>
        <strain evidence="2">ATCC 8724 / DSM 4798 / JCM 20051 / NBRC 3318 / NRRL B-199 / KCTC 1686</strain>
    </source>
</reference>
<dbReference type="AlphaFoldDB" id="A0A0H3HDQ9"/>
<evidence type="ECO:0000313" key="1">
    <source>
        <dbReference type="EMBL" id="AEX06589.1"/>
    </source>
</evidence>